<keyword evidence="3" id="KW-1133">Transmembrane helix</keyword>
<gene>
    <name evidence="5" type="ORF">DCAR_0206952</name>
</gene>
<accession>A0A166DJN5</accession>
<reference evidence="5" key="2">
    <citation type="submission" date="2022-03" db="EMBL/GenBank/DDBJ databases">
        <title>Draft title - Genomic analysis of global carrot germplasm unveils the trajectory of domestication and the origin of high carotenoid orange carrot.</title>
        <authorList>
            <person name="Iorizzo M."/>
            <person name="Ellison S."/>
            <person name="Senalik D."/>
            <person name="Macko-Podgorni A."/>
            <person name="Grzebelus D."/>
            <person name="Bostan H."/>
            <person name="Rolling W."/>
            <person name="Curaba J."/>
            <person name="Simon P."/>
        </authorList>
    </citation>
    <scope>NUCLEOTIDE SEQUENCE</scope>
    <source>
        <tissue evidence="5">Leaf</tissue>
    </source>
</reference>
<dbReference type="SUPFAM" id="SSF117070">
    <property type="entry name" value="LEA14-like"/>
    <property type="match status" value="1"/>
</dbReference>
<dbReference type="SMART" id="SM00769">
    <property type="entry name" value="WHy"/>
    <property type="match status" value="1"/>
</dbReference>
<organism evidence="5 6">
    <name type="scientific">Daucus carota subsp. sativus</name>
    <name type="common">Carrot</name>
    <dbReference type="NCBI Taxonomy" id="79200"/>
    <lineage>
        <taxon>Eukaryota</taxon>
        <taxon>Viridiplantae</taxon>
        <taxon>Streptophyta</taxon>
        <taxon>Embryophyta</taxon>
        <taxon>Tracheophyta</taxon>
        <taxon>Spermatophyta</taxon>
        <taxon>Magnoliopsida</taxon>
        <taxon>eudicotyledons</taxon>
        <taxon>Gunneridae</taxon>
        <taxon>Pentapetalae</taxon>
        <taxon>asterids</taxon>
        <taxon>campanulids</taxon>
        <taxon>Apiales</taxon>
        <taxon>Apiaceae</taxon>
        <taxon>Apioideae</taxon>
        <taxon>Scandiceae</taxon>
        <taxon>Daucinae</taxon>
        <taxon>Daucus</taxon>
        <taxon>Daucus sect. Daucus</taxon>
    </lineage>
</organism>
<evidence type="ECO:0000313" key="6">
    <source>
        <dbReference type="Proteomes" id="UP000077755"/>
    </source>
</evidence>
<evidence type="ECO:0000256" key="2">
    <source>
        <dbReference type="ARBA" id="ARBA00022692"/>
    </source>
</evidence>
<keyword evidence="6" id="KW-1185">Reference proteome</keyword>
<dbReference type="Proteomes" id="UP000077755">
    <property type="component" value="Chromosome 2"/>
</dbReference>
<sequence length="180" mass="19671">MSFSWSSAVVGAATAVATQALLASVPKDPIFHLVSIKLTSLKLNLPFSDAEVIMTIHVTNPNNVPISYNSTILSIFYEGSLIGTADVKAGSQSAKSCQLLQLPATLKSKEFAHHASKFLADVARREMVMNATVDIEGVAKVLVYKHRFRCHVKSRVIVDPVMFDVIEQENKAEMDLLVID</sequence>
<comment type="subcellular location">
    <subcellularLocation>
        <location evidence="1">Membrane</location>
        <topology evidence="1">Single-pass membrane protein</topology>
    </subcellularLocation>
</comment>
<dbReference type="Pfam" id="PF03168">
    <property type="entry name" value="LEA_2"/>
    <property type="match status" value="1"/>
</dbReference>
<evidence type="ECO:0000313" key="5">
    <source>
        <dbReference type="EMBL" id="WOG87721.1"/>
    </source>
</evidence>
<protein>
    <submittedName>
        <fullName evidence="5">Uncharacterized protein</fullName>
    </submittedName>
</protein>
<proteinExistence type="predicted"/>
<dbReference type="GO" id="GO:0009269">
    <property type="term" value="P:response to desiccation"/>
    <property type="evidence" value="ECO:0007669"/>
    <property type="project" value="InterPro"/>
</dbReference>
<dbReference type="Gene3D" id="2.60.40.1820">
    <property type="match status" value="1"/>
</dbReference>
<dbReference type="OMA" id="TSMSIFY"/>
<dbReference type="InterPro" id="IPR013990">
    <property type="entry name" value="WHy-dom"/>
</dbReference>
<dbReference type="AlphaFoldDB" id="A0A166DJN5"/>
<evidence type="ECO:0000256" key="4">
    <source>
        <dbReference type="ARBA" id="ARBA00023136"/>
    </source>
</evidence>
<dbReference type="OrthoDB" id="654824at2759"/>
<dbReference type="PANTHER" id="PTHR31234:SF2">
    <property type="entry name" value="OS05G0199100 PROTEIN"/>
    <property type="match status" value="1"/>
</dbReference>
<reference evidence="5" key="1">
    <citation type="journal article" date="2016" name="Nat. Genet.">
        <title>A high-quality carrot genome assembly provides new insights into carotenoid accumulation and asterid genome evolution.</title>
        <authorList>
            <person name="Iorizzo M."/>
            <person name="Ellison S."/>
            <person name="Senalik D."/>
            <person name="Zeng P."/>
            <person name="Satapoomin P."/>
            <person name="Huang J."/>
            <person name="Bowman M."/>
            <person name="Iovene M."/>
            <person name="Sanseverino W."/>
            <person name="Cavagnaro P."/>
            <person name="Yildiz M."/>
            <person name="Macko-Podgorni A."/>
            <person name="Moranska E."/>
            <person name="Grzebelus E."/>
            <person name="Grzebelus D."/>
            <person name="Ashrafi H."/>
            <person name="Zheng Z."/>
            <person name="Cheng S."/>
            <person name="Spooner D."/>
            <person name="Van Deynze A."/>
            <person name="Simon P."/>
        </authorList>
    </citation>
    <scope>NUCLEOTIDE SEQUENCE</scope>
    <source>
        <tissue evidence="5">Leaf</tissue>
    </source>
</reference>
<dbReference type="Gramene" id="KZN05331">
    <property type="protein sequence ID" value="KZN05331"/>
    <property type="gene ID" value="DCAR_006168"/>
</dbReference>
<dbReference type="GO" id="GO:0098542">
    <property type="term" value="P:defense response to other organism"/>
    <property type="evidence" value="ECO:0007669"/>
    <property type="project" value="InterPro"/>
</dbReference>
<evidence type="ECO:0000256" key="1">
    <source>
        <dbReference type="ARBA" id="ARBA00004167"/>
    </source>
</evidence>
<dbReference type="KEGG" id="dcr:108206772"/>
<keyword evidence="4" id="KW-0472">Membrane</keyword>
<dbReference type="InterPro" id="IPR044839">
    <property type="entry name" value="NDR1-like"/>
</dbReference>
<dbReference type="EMBL" id="CP093344">
    <property type="protein sequence ID" value="WOG87721.1"/>
    <property type="molecule type" value="Genomic_DNA"/>
</dbReference>
<dbReference type="PANTHER" id="PTHR31234">
    <property type="entry name" value="LATE EMBRYOGENESIS ABUNDANT (LEA) HYDROXYPROLINE-RICH GLYCOPROTEIN FAMILY"/>
    <property type="match status" value="1"/>
</dbReference>
<keyword evidence="2" id="KW-0812">Transmembrane</keyword>
<name>A0A166DJN5_DAUCS</name>
<evidence type="ECO:0000256" key="3">
    <source>
        <dbReference type="ARBA" id="ARBA00022989"/>
    </source>
</evidence>
<dbReference type="InterPro" id="IPR004864">
    <property type="entry name" value="LEA_2"/>
</dbReference>
<dbReference type="GO" id="GO:0016020">
    <property type="term" value="C:membrane"/>
    <property type="evidence" value="ECO:0007669"/>
    <property type="project" value="UniProtKB-SubCell"/>
</dbReference>